<evidence type="ECO:0000313" key="6">
    <source>
        <dbReference type="Proteomes" id="UP001597183"/>
    </source>
</evidence>
<dbReference type="PROSITE" id="PS01124">
    <property type="entry name" value="HTH_ARAC_FAMILY_2"/>
    <property type="match status" value="1"/>
</dbReference>
<name>A0ABW4A2I2_9ACTN</name>
<dbReference type="EMBL" id="JBHTMK010000004">
    <property type="protein sequence ID" value="MFD1364262.1"/>
    <property type="molecule type" value="Genomic_DNA"/>
</dbReference>
<dbReference type="SMART" id="SM00342">
    <property type="entry name" value="HTH_ARAC"/>
    <property type="match status" value="1"/>
</dbReference>
<keyword evidence="2" id="KW-0238">DNA-binding</keyword>
<gene>
    <name evidence="5" type="ORF">ACFQ5G_02770</name>
</gene>
<keyword evidence="1" id="KW-0805">Transcription regulation</keyword>
<proteinExistence type="predicted"/>
<dbReference type="SUPFAM" id="SSF46689">
    <property type="entry name" value="Homeodomain-like"/>
    <property type="match status" value="2"/>
</dbReference>
<dbReference type="Gene3D" id="1.10.10.60">
    <property type="entry name" value="Homeodomain-like"/>
    <property type="match status" value="1"/>
</dbReference>
<reference evidence="6" key="1">
    <citation type="journal article" date="2019" name="Int. J. Syst. Evol. Microbiol.">
        <title>The Global Catalogue of Microorganisms (GCM) 10K type strain sequencing project: providing services to taxonomists for standard genome sequencing and annotation.</title>
        <authorList>
            <consortium name="The Broad Institute Genomics Platform"/>
            <consortium name="The Broad Institute Genome Sequencing Center for Infectious Disease"/>
            <person name="Wu L."/>
            <person name="Ma J."/>
        </authorList>
    </citation>
    <scope>NUCLEOTIDE SEQUENCE [LARGE SCALE GENOMIC DNA]</scope>
    <source>
        <strain evidence="6">CCM 7526</strain>
    </source>
</reference>
<dbReference type="RefSeq" id="WP_317793822.1">
    <property type="nucleotide sequence ID" value="NZ_AP028461.1"/>
</dbReference>
<evidence type="ECO:0000313" key="5">
    <source>
        <dbReference type="EMBL" id="MFD1364262.1"/>
    </source>
</evidence>
<dbReference type="PROSITE" id="PS00041">
    <property type="entry name" value="HTH_ARAC_FAMILY_1"/>
    <property type="match status" value="1"/>
</dbReference>
<dbReference type="Pfam" id="PF12833">
    <property type="entry name" value="HTH_18"/>
    <property type="match status" value="1"/>
</dbReference>
<comment type="caution">
    <text evidence="5">The sequence shown here is derived from an EMBL/GenBank/DDBJ whole genome shotgun (WGS) entry which is preliminary data.</text>
</comment>
<accession>A0ABW4A2I2</accession>
<dbReference type="Proteomes" id="UP001597183">
    <property type="component" value="Unassembled WGS sequence"/>
</dbReference>
<keyword evidence="6" id="KW-1185">Reference proteome</keyword>
<evidence type="ECO:0000256" key="3">
    <source>
        <dbReference type="ARBA" id="ARBA00023163"/>
    </source>
</evidence>
<keyword evidence="3" id="KW-0804">Transcription</keyword>
<dbReference type="InterPro" id="IPR018060">
    <property type="entry name" value="HTH_AraC"/>
</dbReference>
<dbReference type="PANTHER" id="PTHR46796:SF7">
    <property type="entry name" value="ARAC FAMILY TRANSCRIPTIONAL REGULATOR"/>
    <property type="match status" value="1"/>
</dbReference>
<sequence length="306" mass="33438">MRDRSAPDVPAALLRHVRITTSHVARVELGAPWGVRLRPRDTVSLHHVLTGEVWLTGVGRETVARNGDLLVLAHETAYELRHRPGARVSDEPAWPHPAPLSARHLHGGPGERTVLLCAELSVTGAARAALVRALPTVAHLPAGTVPGLDAVLDLLRAEVRTARPGAEPVVARLTELLLVQGIRAELDRRPEPGTWRAALTDDHIARALDAMYTTPEHPWTLVTLARTAGLSRTTFATRFRALVGETPFAHLTRWRMALARDLLREQPTSTLATIAARVGYADEFAFSTAFRREVGEPPGTYRAADR</sequence>
<dbReference type="InterPro" id="IPR032783">
    <property type="entry name" value="AraC_lig"/>
</dbReference>
<evidence type="ECO:0000259" key="4">
    <source>
        <dbReference type="PROSITE" id="PS01124"/>
    </source>
</evidence>
<protein>
    <submittedName>
        <fullName evidence="5">AraC family transcriptional regulator</fullName>
    </submittedName>
</protein>
<evidence type="ECO:0000256" key="2">
    <source>
        <dbReference type="ARBA" id="ARBA00023125"/>
    </source>
</evidence>
<dbReference type="PANTHER" id="PTHR46796">
    <property type="entry name" value="HTH-TYPE TRANSCRIPTIONAL ACTIVATOR RHAS-RELATED"/>
    <property type="match status" value="1"/>
</dbReference>
<dbReference type="InterPro" id="IPR050204">
    <property type="entry name" value="AraC_XylS_family_regulators"/>
</dbReference>
<evidence type="ECO:0000256" key="1">
    <source>
        <dbReference type="ARBA" id="ARBA00023015"/>
    </source>
</evidence>
<feature type="domain" description="HTH araC/xylS-type" evidence="4">
    <location>
        <begin position="205"/>
        <end position="304"/>
    </location>
</feature>
<organism evidence="5 6">
    <name type="scientific">Actinoplanes sichuanensis</name>
    <dbReference type="NCBI Taxonomy" id="512349"/>
    <lineage>
        <taxon>Bacteria</taxon>
        <taxon>Bacillati</taxon>
        <taxon>Actinomycetota</taxon>
        <taxon>Actinomycetes</taxon>
        <taxon>Micromonosporales</taxon>
        <taxon>Micromonosporaceae</taxon>
        <taxon>Actinoplanes</taxon>
    </lineage>
</organism>
<dbReference type="Pfam" id="PF12852">
    <property type="entry name" value="Cupin_6"/>
    <property type="match status" value="1"/>
</dbReference>
<dbReference type="InterPro" id="IPR009057">
    <property type="entry name" value="Homeodomain-like_sf"/>
</dbReference>
<dbReference type="InterPro" id="IPR018062">
    <property type="entry name" value="HTH_AraC-typ_CS"/>
</dbReference>